<accession>A0A9D4FZC4</accession>
<dbReference type="AlphaFoldDB" id="A0A9D4FZC4"/>
<comment type="caution">
    <text evidence="1">The sequence shown here is derived from an EMBL/GenBank/DDBJ whole genome shotgun (WGS) entry which is preliminary data.</text>
</comment>
<dbReference type="EMBL" id="JAIWYP010000006">
    <property type="protein sequence ID" value="KAH3807237.1"/>
    <property type="molecule type" value="Genomic_DNA"/>
</dbReference>
<organism evidence="1 2">
    <name type="scientific">Dreissena polymorpha</name>
    <name type="common">Zebra mussel</name>
    <name type="synonym">Mytilus polymorpha</name>
    <dbReference type="NCBI Taxonomy" id="45954"/>
    <lineage>
        <taxon>Eukaryota</taxon>
        <taxon>Metazoa</taxon>
        <taxon>Spiralia</taxon>
        <taxon>Lophotrochozoa</taxon>
        <taxon>Mollusca</taxon>
        <taxon>Bivalvia</taxon>
        <taxon>Autobranchia</taxon>
        <taxon>Heteroconchia</taxon>
        <taxon>Euheterodonta</taxon>
        <taxon>Imparidentia</taxon>
        <taxon>Neoheterodontei</taxon>
        <taxon>Myida</taxon>
        <taxon>Dreissenoidea</taxon>
        <taxon>Dreissenidae</taxon>
        <taxon>Dreissena</taxon>
    </lineage>
</organism>
<reference evidence="1" key="1">
    <citation type="journal article" date="2019" name="bioRxiv">
        <title>The Genome of the Zebra Mussel, Dreissena polymorpha: A Resource for Invasive Species Research.</title>
        <authorList>
            <person name="McCartney M.A."/>
            <person name="Auch B."/>
            <person name="Kono T."/>
            <person name="Mallez S."/>
            <person name="Zhang Y."/>
            <person name="Obille A."/>
            <person name="Becker A."/>
            <person name="Abrahante J.E."/>
            <person name="Garbe J."/>
            <person name="Badalamenti J.P."/>
            <person name="Herman A."/>
            <person name="Mangelson H."/>
            <person name="Liachko I."/>
            <person name="Sullivan S."/>
            <person name="Sone E.D."/>
            <person name="Koren S."/>
            <person name="Silverstein K.A.T."/>
            <person name="Beckman K.B."/>
            <person name="Gohl D.M."/>
        </authorList>
    </citation>
    <scope>NUCLEOTIDE SEQUENCE</scope>
    <source>
        <strain evidence="1">Duluth1</strain>
        <tissue evidence="1">Whole animal</tissue>
    </source>
</reference>
<reference evidence="1" key="2">
    <citation type="submission" date="2020-11" db="EMBL/GenBank/DDBJ databases">
        <authorList>
            <person name="McCartney M.A."/>
            <person name="Auch B."/>
            <person name="Kono T."/>
            <person name="Mallez S."/>
            <person name="Becker A."/>
            <person name="Gohl D.M."/>
            <person name="Silverstein K.A.T."/>
            <person name="Koren S."/>
            <person name="Bechman K.B."/>
            <person name="Herman A."/>
            <person name="Abrahante J.E."/>
            <person name="Garbe J."/>
        </authorList>
    </citation>
    <scope>NUCLEOTIDE SEQUENCE</scope>
    <source>
        <strain evidence="1">Duluth1</strain>
        <tissue evidence="1">Whole animal</tissue>
    </source>
</reference>
<sequence>MLSLTQKVYVRARNDNSAWRLMMSMIRIESCNHMGHDHSMIRQSSWQYNSSLIKCTGLSLPLILKENKIYHL</sequence>
<name>A0A9D4FZC4_DREPO</name>
<protein>
    <submittedName>
        <fullName evidence="1">Uncharacterized protein</fullName>
    </submittedName>
</protein>
<evidence type="ECO:0000313" key="2">
    <source>
        <dbReference type="Proteomes" id="UP000828390"/>
    </source>
</evidence>
<proteinExistence type="predicted"/>
<evidence type="ECO:0000313" key="1">
    <source>
        <dbReference type="EMBL" id="KAH3807237.1"/>
    </source>
</evidence>
<dbReference type="Proteomes" id="UP000828390">
    <property type="component" value="Unassembled WGS sequence"/>
</dbReference>
<gene>
    <name evidence="1" type="ORF">DPMN_135572</name>
</gene>
<keyword evidence="2" id="KW-1185">Reference proteome</keyword>